<dbReference type="EMBL" id="JBHLUH010000023">
    <property type="protein sequence ID" value="MFC0529087.1"/>
    <property type="molecule type" value="Genomic_DNA"/>
</dbReference>
<name>A0ABV6M320_9ACTN</name>
<evidence type="ECO:0008006" key="3">
    <source>
        <dbReference type="Google" id="ProtNLM"/>
    </source>
</evidence>
<dbReference type="InterPro" id="IPR032710">
    <property type="entry name" value="NTF2-like_dom_sf"/>
</dbReference>
<gene>
    <name evidence="1" type="ORF">ACFFIA_15625</name>
</gene>
<dbReference type="SUPFAM" id="SSF54427">
    <property type="entry name" value="NTF2-like"/>
    <property type="match status" value="1"/>
</dbReference>
<organism evidence="1 2">
    <name type="scientific">Phytohabitans kaempferiae</name>
    <dbReference type="NCBI Taxonomy" id="1620943"/>
    <lineage>
        <taxon>Bacteria</taxon>
        <taxon>Bacillati</taxon>
        <taxon>Actinomycetota</taxon>
        <taxon>Actinomycetes</taxon>
        <taxon>Micromonosporales</taxon>
        <taxon>Micromonosporaceae</taxon>
    </lineage>
</organism>
<accession>A0ABV6M320</accession>
<evidence type="ECO:0000313" key="2">
    <source>
        <dbReference type="Proteomes" id="UP001589867"/>
    </source>
</evidence>
<protein>
    <recommendedName>
        <fullName evidence="3">SnoaL-like domain-containing protein</fullName>
    </recommendedName>
</protein>
<evidence type="ECO:0000313" key="1">
    <source>
        <dbReference type="EMBL" id="MFC0529087.1"/>
    </source>
</evidence>
<keyword evidence="2" id="KW-1185">Reference proteome</keyword>
<dbReference type="Proteomes" id="UP001589867">
    <property type="component" value="Unassembled WGS sequence"/>
</dbReference>
<reference evidence="1 2" key="1">
    <citation type="submission" date="2024-09" db="EMBL/GenBank/DDBJ databases">
        <authorList>
            <person name="Sun Q."/>
            <person name="Mori K."/>
        </authorList>
    </citation>
    <scope>NUCLEOTIDE SEQUENCE [LARGE SCALE GENOMIC DNA]</scope>
    <source>
        <strain evidence="1 2">TBRC 3947</strain>
    </source>
</reference>
<proteinExistence type="predicted"/>
<comment type="caution">
    <text evidence="1">The sequence shown here is derived from an EMBL/GenBank/DDBJ whole genome shotgun (WGS) entry which is preliminary data.</text>
</comment>
<sequence length="210" mass="23748">MVRYWVAGQGRAAQEEGTAVNDLVKDLKPELTYTSFEQHMHKARTPQQRQHLETVVHHSKGEVLADLDMVLPTLNDNPRYHEYGVFAGTTEDTGPKGLEAVLANYAEMVNNGSYVIESKKTRVVVSDNEIVTEGTYRQILTAQVARKMGYVDDSSPQSSHYVLAGRTVVFWEFDEDGKAKGEDRYVMNHQVIPISEDDLPENYPAKFRTK</sequence>